<dbReference type="RefSeq" id="WP_109637468.1">
    <property type="nucleotide sequence ID" value="NC_014532.2"/>
</dbReference>
<dbReference type="PANTHER" id="PTHR37693">
    <property type="entry name" value="PHOSPHATIDYLGLYCEROL LYSYLTRANSFERASE"/>
    <property type="match status" value="1"/>
</dbReference>
<reference evidence="8 9" key="1">
    <citation type="submission" date="2023-11" db="EMBL/GenBank/DDBJ databases">
        <title>MicrobeMod: A computational toolkit for identifying prokaryotic methylation and restriction-modification with nanopore sequencing.</title>
        <authorList>
            <person name="Crits-Christoph A."/>
            <person name="Kang S.C."/>
            <person name="Lee H."/>
            <person name="Ostrov N."/>
        </authorList>
    </citation>
    <scope>NUCLEOTIDE SEQUENCE [LARGE SCALE GENOMIC DNA]</scope>
    <source>
        <strain evidence="8 9">ATCC 33173</strain>
    </source>
</reference>
<accession>A0ABZ0T6E2</accession>
<keyword evidence="2" id="KW-1003">Cell membrane</keyword>
<feature type="transmembrane region" description="Helical" evidence="7">
    <location>
        <begin position="123"/>
        <end position="146"/>
    </location>
</feature>
<dbReference type="PANTHER" id="PTHR37693:SF1">
    <property type="entry name" value="INTEGRAL MEMBRANE PROTEIN"/>
    <property type="match status" value="1"/>
</dbReference>
<dbReference type="InterPro" id="IPR022791">
    <property type="entry name" value="L-PG_synthase/AglD"/>
</dbReference>
<keyword evidence="4 7" id="KW-1133">Transmembrane helix</keyword>
<dbReference type="NCBIfam" id="TIGR00374">
    <property type="entry name" value="flippase-like domain"/>
    <property type="match status" value="1"/>
</dbReference>
<name>A0ABZ0T6E2_HALED</name>
<feature type="transmembrane region" description="Helical" evidence="7">
    <location>
        <begin position="44"/>
        <end position="65"/>
    </location>
</feature>
<dbReference type="Pfam" id="PF03706">
    <property type="entry name" value="LPG_synthase_TM"/>
    <property type="match status" value="1"/>
</dbReference>
<sequence length="373" mass="40192">MAERRDRERSVMARWGWLGLALSMALAVPWMLGGQDILGTLAEFPLDILGLMLVMVVACWNLNALRLRLLLDGRAGRLGQGQALAIEMAAKFALCATPGGSGGAVTLLALLARRGFSPSRGSAVFLVDQGCDMLFFLAMLGVLIGISLSGNVNWPHQGLLAIAMLSLVGLMLLVGLSLLRLPQLLRQRPSWWLRRLSSRRRRWLARRLLSCRLALITTLCLPPARLATILGLCAAHWLLRYSLLYLAVLGVGTHVDWAWTFLTQMLAMAASQISILPGGAGAAELGVGALLMPLMPAAQAAAAVVVWRLVTYHLYLLAGAPAFAILVGHWLRRASASDGTRGASRITPPAHRRSRPARPPEAGASPDSPRPPR</sequence>
<feature type="transmembrane region" description="Helical" evidence="7">
    <location>
        <begin position="243"/>
        <end position="262"/>
    </location>
</feature>
<dbReference type="EMBL" id="CP139472">
    <property type="protein sequence ID" value="WPU45563.1"/>
    <property type="molecule type" value="Genomic_DNA"/>
</dbReference>
<dbReference type="Proteomes" id="UP001322512">
    <property type="component" value="Chromosome"/>
</dbReference>
<organism evidence="8 9">
    <name type="scientific">Halomonas elongata (strain ATCC 33173 / DSM 2581 / NBRC 15536 / NCIMB 2198 / 1H9)</name>
    <dbReference type="NCBI Taxonomy" id="768066"/>
    <lineage>
        <taxon>Bacteria</taxon>
        <taxon>Pseudomonadati</taxon>
        <taxon>Pseudomonadota</taxon>
        <taxon>Gammaproteobacteria</taxon>
        <taxon>Oceanospirillales</taxon>
        <taxon>Halomonadaceae</taxon>
        <taxon>Halomonas</taxon>
    </lineage>
</organism>
<feature type="transmembrane region" description="Helical" evidence="7">
    <location>
        <begin position="12"/>
        <end position="32"/>
    </location>
</feature>
<evidence type="ECO:0000313" key="8">
    <source>
        <dbReference type="EMBL" id="WPU45563.1"/>
    </source>
</evidence>
<keyword evidence="3 7" id="KW-0812">Transmembrane</keyword>
<comment type="subcellular location">
    <subcellularLocation>
        <location evidence="1">Cell membrane</location>
        <topology evidence="1">Multi-pass membrane protein</topology>
    </subcellularLocation>
</comment>
<feature type="transmembrane region" description="Helical" evidence="7">
    <location>
        <begin position="312"/>
        <end position="331"/>
    </location>
</feature>
<evidence type="ECO:0000256" key="3">
    <source>
        <dbReference type="ARBA" id="ARBA00022692"/>
    </source>
</evidence>
<feature type="transmembrane region" description="Helical" evidence="7">
    <location>
        <begin position="274"/>
        <end position="292"/>
    </location>
</feature>
<evidence type="ECO:0000256" key="6">
    <source>
        <dbReference type="SAM" id="MobiDB-lite"/>
    </source>
</evidence>
<feature type="transmembrane region" description="Helical" evidence="7">
    <location>
        <begin position="209"/>
        <end position="237"/>
    </location>
</feature>
<proteinExistence type="predicted"/>
<feature type="region of interest" description="Disordered" evidence="6">
    <location>
        <begin position="339"/>
        <end position="373"/>
    </location>
</feature>
<feature type="transmembrane region" description="Helical" evidence="7">
    <location>
        <begin position="158"/>
        <end position="179"/>
    </location>
</feature>
<protein>
    <submittedName>
        <fullName evidence="8">Lysylphosphatidylglycerol synthase transmembrane domain-containing protein</fullName>
    </submittedName>
</protein>
<gene>
    <name evidence="8" type="ORF">SR933_09815</name>
</gene>
<evidence type="ECO:0000256" key="1">
    <source>
        <dbReference type="ARBA" id="ARBA00004651"/>
    </source>
</evidence>
<evidence type="ECO:0000256" key="7">
    <source>
        <dbReference type="SAM" id="Phobius"/>
    </source>
</evidence>
<evidence type="ECO:0000256" key="5">
    <source>
        <dbReference type="ARBA" id="ARBA00023136"/>
    </source>
</evidence>
<evidence type="ECO:0000256" key="4">
    <source>
        <dbReference type="ARBA" id="ARBA00022989"/>
    </source>
</evidence>
<evidence type="ECO:0000313" key="9">
    <source>
        <dbReference type="Proteomes" id="UP001322512"/>
    </source>
</evidence>
<keyword evidence="5 7" id="KW-0472">Membrane</keyword>
<evidence type="ECO:0000256" key="2">
    <source>
        <dbReference type="ARBA" id="ARBA00022475"/>
    </source>
</evidence>
<dbReference type="GeneID" id="91010471"/>
<keyword evidence="9" id="KW-1185">Reference proteome</keyword>